<proteinExistence type="predicted"/>
<sequence>MGSKTCSEIAYAARFDDAGESIQTIADGNVDRFAENTVTPLRIGYNLRVAAADVQNDGIFSARYLPTHFNVPDAVIDAQNGFAPQLGDCSGNYCNADLEKSIKNDNEKIIVYHCGFNKGAPIPGPLV</sequence>
<keyword evidence="1" id="KW-1185">Reference proteome</keyword>
<evidence type="ECO:0000313" key="2">
    <source>
        <dbReference type="WBParaSite" id="nRc.2.0.1.t07619-RA"/>
    </source>
</evidence>
<dbReference type="AlphaFoldDB" id="A0A915I1B9"/>
<evidence type="ECO:0000313" key="1">
    <source>
        <dbReference type="Proteomes" id="UP000887565"/>
    </source>
</evidence>
<name>A0A915I1B9_ROMCU</name>
<accession>A0A915I1B9</accession>
<organism evidence="1 2">
    <name type="scientific">Romanomermis culicivorax</name>
    <name type="common">Nematode worm</name>
    <dbReference type="NCBI Taxonomy" id="13658"/>
    <lineage>
        <taxon>Eukaryota</taxon>
        <taxon>Metazoa</taxon>
        <taxon>Ecdysozoa</taxon>
        <taxon>Nematoda</taxon>
        <taxon>Enoplea</taxon>
        <taxon>Dorylaimia</taxon>
        <taxon>Mermithida</taxon>
        <taxon>Mermithoidea</taxon>
        <taxon>Mermithidae</taxon>
        <taxon>Romanomermis</taxon>
    </lineage>
</organism>
<protein>
    <submittedName>
        <fullName evidence="2">Uncharacterized protein</fullName>
    </submittedName>
</protein>
<dbReference type="WBParaSite" id="nRc.2.0.1.t07619-RA">
    <property type="protein sequence ID" value="nRc.2.0.1.t07619-RA"/>
    <property type="gene ID" value="nRc.2.0.1.g07619"/>
</dbReference>
<reference evidence="2" key="1">
    <citation type="submission" date="2022-11" db="UniProtKB">
        <authorList>
            <consortium name="WormBaseParasite"/>
        </authorList>
    </citation>
    <scope>IDENTIFICATION</scope>
</reference>
<dbReference type="Proteomes" id="UP000887565">
    <property type="component" value="Unplaced"/>
</dbReference>